<protein>
    <submittedName>
        <fullName evidence="4">Domain in Tre-2, BUB2p, and Cdc16p putative Rab-GAPs</fullName>
    </submittedName>
</protein>
<dbReference type="AlphaFoldDB" id="A0A9W7SZS4"/>
<dbReference type="SMART" id="SM00164">
    <property type="entry name" value="TBC"/>
    <property type="match status" value="1"/>
</dbReference>
<reference evidence="4 5" key="2">
    <citation type="journal article" date="2021" name="Curr. Genet.">
        <title>Genetic response to nitrogen starvation in the aggressive Eucalyptus foliar pathogen Teratosphaeria destructans.</title>
        <authorList>
            <person name="Havenga M."/>
            <person name="Wingfield B.D."/>
            <person name="Wingfield M.J."/>
            <person name="Dreyer L.L."/>
            <person name="Roets F."/>
            <person name="Aylward J."/>
        </authorList>
    </citation>
    <scope>NUCLEOTIDE SEQUENCE [LARGE SCALE GENOMIC DNA]</scope>
    <source>
        <strain evidence="4">CMW44962</strain>
    </source>
</reference>
<feature type="region of interest" description="Disordered" evidence="2">
    <location>
        <begin position="345"/>
        <end position="379"/>
    </location>
</feature>
<evidence type="ECO:0000256" key="1">
    <source>
        <dbReference type="SAM" id="Coils"/>
    </source>
</evidence>
<dbReference type="PANTHER" id="PTHR47219:SF9">
    <property type="entry name" value="GTPASE ACTIVATING PROTEIN AND CENTROSOME-ASSOCIATED, ISOFORM B"/>
    <property type="match status" value="1"/>
</dbReference>
<feature type="coiled-coil region" evidence="1">
    <location>
        <begin position="439"/>
        <end position="472"/>
    </location>
</feature>
<dbReference type="Gene3D" id="1.10.472.80">
    <property type="entry name" value="Ypt/Rab-GAP domain of gyp1p, domain 3"/>
    <property type="match status" value="1"/>
</dbReference>
<feature type="compositionally biased region" description="Low complexity" evidence="2">
    <location>
        <begin position="356"/>
        <end position="370"/>
    </location>
</feature>
<dbReference type="EMBL" id="RIBY02000335">
    <property type="protein sequence ID" value="KAH9844448.1"/>
    <property type="molecule type" value="Genomic_DNA"/>
</dbReference>
<feature type="region of interest" description="Disordered" evidence="2">
    <location>
        <begin position="1"/>
        <end position="331"/>
    </location>
</feature>
<dbReference type="OrthoDB" id="289721at2759"/>
<feature type="compositionally biased region" description="Polar residues" evidence="2">
    <location>
        <begin position="184"/>
        <end position="204"/>
    </location>
</feature>
<dbReference type="InterPro" id="IPR050302">
    <property type="entry name" value="Rab_GAP_TBC_domain"/>
</dbReference>
<proteinExistence type="predicted"/>
<name>A0A9W7SZS4_9PEZI</name>
<feature type="domain" description="Rab-GAP TBC" evidence="3">
    <location>
        <begin position="494"/>
        <end position="700"/>
    </location>
</feature>
<dbReference type="PROSITE" id="PS50086">
    <property type="entry name" value="TBC_RABGAP"/>
    <property type="match status" value="1"/>
</dbReference>
<dbReference type="Pfam" id="PF00566">
    <property type="entry name" value="RabGAP-TBC"/>
    <property type="match status" value="1"/>
</dbReference>
<evidence type="ECO:0000313" key="4">
    <source>
        <dbReference type="EMBL" id="KAH9844448.1"/>
    </source>
</evidence>
<sequence>MAAGDAGTQPEDSVVDDETLTAPSSPPELSYSKSSKSSDSDSLSDTDGSTDKSRNFEDVTLQEDSGQESVDCNVKPEHRPTLKRPPKRSPTIGSDAHRLRLSSLPLDTSRGNQHHPISRGAVNGAGVDLPAGRGMRRGFSSPSSATFMLHSGHRLASRSPSPAKSPAQSPQMPSLSPRGASWGTPPSQSNGFGLQRRTSWQPSRKTAKQLEAEVDDNADEDLPDEAILENVPITGMPGQLQPQQALRSKTPSPQRRPPLHGLPSSHSNLHSANVPKNAKRPSAPNPNGKYSSPRSPRYGRPRMPHSATTGAFPGEPLSQKHRSKSWTEDLNEEARALSMALEEYAESLSTDKRGSGRSAPTSARSSATSSPPRPSFQGYRAKTSVMEIPQIQKGNIMIDPLPISKEKEAVLTRTRPSWLPPKSQKEEKRHIKEWEQMMARAVEAEKKKALQVREQEEDKEELQTNIARIWEEHVLPNWDNVMDQPRTRELWWRGVSPKERGLVWTKALGNDLGLTAASFEAALRRADELEEKISEMLPEERSKSREAAWFDAIERDVPHTFPTLDVFNHNSPVGQALARVLKAYAMYRSDVGYVYGTHLVAGVLCLHMRAQEAFVALANMLNRPTSLAFLVHDTTSMARAYDLVLGTLRYKFGKLHSHLMSPTTNIRPEEFLDPIFRCLFAYNLPVEHVSRLWDIAAFEGDRTLIRAAVAILGKLEARLYGNREEILELIGWQNQKNWDLGTDEDFINAVRGAGKVDGRAEAQGS</sequence>
<evidence type="ECO:0000256" key="2">
    <source>
        <dbReference type="SAM" id="MobiDB-lite"/>
    </source>
</evidence>
<feature type="compositionally biased region" description="Polar residues" evidence="2">
    <location>
        <begin position="240"/>
        <end position="253"/>
    </location>
</feature>
<organism evidence="4 5">
    <name type="scientific">Teratosphaeria destructans</name>
    <dbReference type="NCBI Taxonomy" id="418781"/>
    <lineage>
        <taxon>Eukaryota</taxon>
        <taxon>Fungi</taxon>
        <taxon>Dikarya</taxon>
        <taxon>Ascomycota</taxon>
        <taxon>Pezizomycotina</taxon>
        <taxon>Dothideomycetes</taxon>
        <taxon>Dothideomycetidae</taxon>
        <taxon>Mycosphaerellales</taxon>
        <taxon>Teratosphaeriaceae</taxon>
        <taxon>Teratosphaeria</taxon>
    </lineage>
</organism>
<accession>A0A9W7SZS4</accession>
<dbReference type="SUPFAM" id="SSF47923">
    <property type="entry name" value="Ypt/Rab-GAP domain of gyp1p"/>
    <property type="match status" value="2"/>
</dbReference>
<dbReference type="GO" id="GO:0031267">
    <property type="term" value="F:small GTPase binding"/>
    <property type="evidence" value="ECO:0007669"/>
    <property type="project" value="TreeGrafter"/>
</dbReference>
<feature type="compositionally biased region" description="Low complexity" evidence="2">
    <location>
        <begin position="27"/>
        <end position="47"/>
    </location>
</feature>
<keyword evidence="1" id="KW-0175">Coiled coil</keyword>
<dbReference type="Gene3D" id="1.10.10.750">
    <property type="entry name" value="Ypt/Rab-GAP domain of gyp1p, domain 1"/>
    <property type="match status" value="1"/>
</dbReference>
<dbReference type="PANTHER" id="PTHR47219">
    <property type="entry name" value="RAB GTPASE-ACTIVATING PROTEIN 1-LIKE"/>
    <property type="match status" value="1"/>
</dbReference>
<dbReference type="InterPro" id="IPR035969">
    <property type="entry name" value="Rab-GAP_TBC_sf"/>
</dbReference>
<dbReference type="Gene3D" id="1.10.8.270">
    <property type="entry name" value="putative rabgap domain of human tbc1 domain family member 14 like domains"/>
    <property type="match status" value="1"/>
</dbReference>
<comment type="caution">
    <text evidence="4">The sequence shown here is derived from an EMBL/GenBank/DDBJ whole genome shotgun (WGS) entry which is preliminary data.</text>
</comment>
<dbReference type="InterPro" id="IPR000195">
    <property type="entry name" value="Rab-GAP-TBC_dom"/>
</dbReference>
<feature type="compositionally biased region" description="Acidic residues" evidence="2">
    <location>
        <begin position="212"/>
        <end position="227"/>
    </location>
</feature>
<keyword evidence="5" id="KW-1185">Reference proteome</keyword>
<evidence type="ECO:0000313" key="5">
    <source>
        <dbReference type="Proteomes" id="UP001138500"/>
    </source>
</evidence>
<feature type="compositionally biased region" description="Low complexity" evidence="2">
    <location>
        <begin position="157"/>
        <end position="174"/>
    </location>
</feature>
<dbReference type="Proteomes" id="UP001138500">
    <property type="component" value="Unassembled WGS sequence"/>
</dbReference>
<gene>
    <name evidence="4" type="ORF">Tdes44962_MAKER01481</name>
</gene>
<dbReference type="GO" id="GO:0005096">
    <property type="term" value="F:GTPase activator activity"/>
    <property type="evidence" value="ECO:0007669"/>
    <property type="project" value="TreeGrafter"/>
</dbReference>
<evidence type="ECO:0000259" key="3">
    <source>
        <dbReference type="PROSITE" id="PS50086"/>
    </source>
</evidence>
<reference evidence="4 5" key="1">
    <citation type="journal article" date="2018" name="IMA Fungus">
        <title>IMA Genome-F 10: Nine draft genome sequences of Claviceps purpurea s.lat., including C. arundinis, C. humidiphila, and C. cf. spartinae, pseudomolecules for the pitch canker pathogen Fusarium circinatum, draft genome of Davidsoniella eucalypti, Grosmannia galeiformis, Quambalaria eucalypti, and Teratosphaeria destructans.</title>
        <authorList>
            <person name="Wingfield B.D."/>
            <person name="Liu M."/>
            <person name="Nguyen H.D."/>
            <person name="Lane F.A."/>
            <person name="Morgan S.W."/>
            <person name="De Vos L."/>
            <person name="Wilken P.M."/>
            <person name="Duong T.A."/>
            <person name="Aylward J."/>
            <person name="Coetzee M.P."/>
            <person name="Dadej K."/>
            <person name="De Beer Z.W."/>
            <person name="Findlay W."/>
            <person name="Havenga M."/>
            <person name="Kolarik M."/>
            <person name="Menzies J.G."/>
            <person name="Naidoo K."/>
            <person name="Pochopski O."/>
            <person name="Shoukouhi P."/>
            <person name="Santana Q.C."/>
            <person name="Seifert K.A."/>
            <person name="Soal N."/>
            <person name="Steenkamp E.T."/>
            <person name="Tatham C.T."/>
            <person name="van der Nest M.A."/>
            <person name="Wingfield M.J."/>
        </authorList>
    </citation>
    <scope>NUCLEOTIDE SEQUENCE [LARGE SCALE GENOMIC DNA]</scope>
    <source>
        <strain evidence="4">CMW44962</strain>
    </source>
</reference>